<feature type="region of interest" description="Disordered" evidence="1">
    <location>
        <begin position="1082"/>
        <end position="1111"/>
    </location>
</feature>
<feature type="region of interest" description="Disordered" evidence="1">
    <location>
        <begin position="946"/>
        <end position="971"/>
    </location>
</feature>
<dbReference type="GO" id="GO:0005886">
    <property type="term" value="C:plasma membrane"/>
    <property type="evidence" value="ECO:0007669"/>
    <property type="project" value="Ensembl"/>
</dbReference>
<feature type="region of interest" description="Disordered" evidence="1">
    <location>
        <begin position="511"/>
        <end position="544"/>
    </location>
</feature>
<dbReference type="PANTHER" id="PTHR10226">
    <property type="entry name" value="A KINASE ANCHOR PROTEIN"/>
    <property type="match status" value="1"/>
</dbReference>
<feature type="compositionally biased region" description="Pro residues" evidence="1">
    <location>
        <begin position="1096"/>
        <end position="1108"/>
    </location>
</feature>
<feature type="region of interest" description="Disordered" evidence="1">
    <location>
        <begin position="996"/>
        <end position="1023"/>
    </location>
</feature>
<reference evidence="2" key="2">
    <citation type="submission" date="2025-08" db="UniProtKB">
        <authorList>
            <consortium name="Ensembl"/>
        </authorList>
    </citation>
    <scope>IDENTIFICATION</scope>
    <source>
        <strain evidence="2">Glennie</strain>
    </source>
</reference>
<protein>
    <submittedName>
        <fullName evidence="2">A-kinase anchoring protein 11</fullName>
    </submittedName>
</protein>
<feature type="compositionally biased region" description="Basic and acidic residues" evidence="1">
    <location>
        <begin position="962"/>
        <end position="971"/>
    </location>
</feature>
<dbReference type="GO" id="GO:0030866">
    <property type="term" value="P:cortical actin cytoskeleton organization"/>
    <property type="evidence" value="ECO:0007669"/>
    <property type="project" value="Ensembl"/>
</dbReference>
<dbReference type="InParanoid" id="A0A6I8N7P2"/>
<dbReference type="GO" id="GO:0007178">
    <property type="term" value="P:cell surface receptor protein serine/threonine kinase signaling pathway"/>
    <property type="evidence" value="ECO:0000318"/>
    <property type="project" value="GO_Central"/>
</dbReference>
<accession>A0A6I8N7P2</accession>
<organism evidence="2 3">
    <name type="scientific">Ornithorhynchus anatinus</name>
    <name type="common">Duckbill platypus</name>
    <dbReference type="NCBI Taxonomy" id="9258"/>
    <lineage>
        <taxon>Eukaryota</taxon>
        <taxon>Metazoa</taxon>
        <taxon>Chordata</taxon>
        <taxon>Craniata</taxon>
        <taxon>Vertebrata</taxon>
        <taxon>Euteleostomi</taxon>
        <taxon>Mammalia</taxon>
        <taxon>Monotremata</taxon>
        <taxon>Ornithorhynchidae</taxon>
        <taxon>Ornithorhynchus</taxon>
    </lineage>
</organism>
<sequence length="1898" mass="210501">MDSYSRVGKSQVKSRISVKRGFSEGVQQSVKSLLQSQKELCSVSAGEYLKQDEASNLIEVTFLGFSEAADEAQVQELAAMSLDLPDLLKSLHLCSLNENEIIFLKDINKTLEADDGSLKQNHVPGVLCVMRVSPVTFPGVRVDFVFNLLSKYATGIRYTLETYSPEKHHLESSGDDDTNQSVSSIEDDFVTAFEHLDEEEPSKPPRAGISSAMPRSQQDAASQTHPAQGSEASNSKSLTSAGRWKSSANSSASLMNVLRLKELPSSKNSVTTSISDPWIQRSLYRSGNPADKGTVLQKTFLSSSPADSSDSACSSPSPVLFLDEEGYQKSLKAKLELPQIPGLKDGVEDSDSEVSEFFDSFDRFDELEQALESAVQGARDQVQSDPSQKRLHKQEKASSVPTMNPPKFKFDRPTLPANVRKPTPRKPESPFSSLYDAPDSPRPVKTCGDDGSLFSPIRSSAFSPPGGCNTSECFCQIEDSGDNENHDTLHRAYSDYANSVSRDILSSAFHSRSTTAPERPENASFVDRFASEEGKNQTEEPKRKSLGEELNWKVKYQSRSLTLKDSLQKFAADLVEKSFGSAFKDLRKGVSSCTSALCHLAIKLTSSVFQMAFYELGRRRAFSLKEPLTTALKDLQYVKKQIFTSTVARFAADLAEELVFEGIMEVCQFSHPPPHTGTHRRSFGNDDKAVMSYARDLSDSVIQEAFIELSQVDVTFTTQAAISVSVNNIKYVSAENVFRSTQTSASLPSFPSRMMVPPRPVQESGKEFTVRQALFCTTGLVTSVPVPSAGSTLCQYLTSANTCRDSPKARFTGLEKKEELSCLRNIYLTPEHNRSSENHPQSPCNPHDLQLTTDSGMSSNSELANGTIDIDHFSGTMVDMIVNETYETITSPKVAKTVEEYSDFLTRKIPGGKKSSPRRVGEKSSKVFFADHLSRYTVQHSVGETKSLGSNASKNQFSVVPGEDKLPETKPSKFLTAPVHSTQCLFSAERDCGQERKGSVTHRFSSTTPPPFPPGTPQTSSSGEITTDAAVCSLKPFGKLLKRQEQSKTAQAAFPSGQESCVSHSQAFLPKLLSGEDVLFEEDKQPSRDESVVTPGTPPPTPLGPPQTDPEWNLRKLTKKLKGELAKEFAPATPPSTPHNPFITNLSDAEPRTIEKEEFMLKLMRSLSEEVESSEDEEHPKMFLDEVERSRKTVQYADDLATHIISLATEMAASHLEDKTIQTPVTKTCRFDVRNQRRGSTASISIPDEIVRSLWKYAGDVAREVISEAKTTVTSRHCKQLRLKRVNCPWSGLYGKRAEKECLSKQKREALSEQGPREVDSSVLSLPQDPCMSGLTSRYPSCESVTDEYADHIIQVLRREGGSRELLMDQYASRLAYRSVKSGLQQASKKMKLKCNRRILSRRSSQVSTKNELLEFLSKERDQGVEAERQSKRNVVHNCAHQAREVTDDSRRTENAELVHFSDCLAQNITHDVQKSLQMATFCLPKSLTDSCLYKKPKRDKVPADLIRTTFSKPLLPSSGRHKLYRSTGSLDEYELGDGVFQTIERYARKVVDDSMEMSLESAVLQSAENRKSTDRFTYAAKLSPLSGTACRYCSVKEHQYCSGMSSQSLSGPEPTVRSKAVSNSRLGVVCQKSRILHLDVPRIHINLEQKTEFAEKVVAAAIEKAERELSNTSLTADSGIGQDGVSFAESLTTEIMTSAMTNIGHTASREMEKVPSAQSVGNQQMSLSIGDDSTGSWSNLSFEDEHQDESSSFLHLSDSIGISSSWSSLGLEGDMYEENLSFPPSDRLVQSRIDEFLIINTLLVTNFDLDPCAGDAQLRTVLQWLVASEAEVTQLHFRDLAKKDFIHFSKRLREKEWKVGDVLQAVLKYCEMQDKVSDEERSKPLFCWLLENNNMFI</sequence>
<gene>
    <name evidence="2" type="primary">AKAP11</name>
</gene>
<feature type="compositionally biased region" description="Polar residues" evidence="1">
    <location>
        <begin position="213"/>
        <end position="244"/>
    </location>
</feature>
<dbReference type="GO" id="GO:0005730">
    <property type="term" value="C:nucleolus"/>
    <property type="evidence" value="ECO:0007669"/>
    <property type="project" value="Ensembl"/>
</dbReference>
<dbReference type="PANTHER" id="PTHR10226:SF3">
    <property type="entry name" value="A-KINASE ANCHOR PROTEIN 11"/>
    <property type="match status" value="1"/>
</dbReference>
<dbReference type="GO" id="GO:0005737">
    <property type="term" value="C:cytoplasm"/>
    <property type="evidence" value="ECO:0000318"/>
    <property type="project" value="GO_Central"/>
</dbReference>
<name>A0A6I8N7P2_ORNAN</name>
<feature type="region of interest" description="Disordered" evidence="1">
    <location>
        <begin position="832"/>
        <end position="854"/>
    </location>
</feature>
<keyword evidence="3" id="KW-1185">Reference proteome</keyword>
<feature type="compositionally biased region" description="Polar residues" evidence="1">
    <location>
        <begin position="946"/>
        <end position="958"/>
    </location>
</feature>
<reference evidence="2 3" key="1">
    <citation type="journal article" date="2008" name="Nature">
        <title>Genome analysis of the platypus reveals unique signatures of evolution.</title>
        <authorList>
            <person name="Warren W.C."/>
            <person name="Hillier L.W."/>
            <person name="Marshall Graves J.A."/>
            <person name="Birney E."/>
            <person name="Ponting C.P."/>
            <person name="Grutzner F."/>
            <person name="Belov K."/>
            <person name="Miller W."/>
            <person name="Clarke L."/>
            <person name="Chinwalla A.T."/>
            <person name="Yang S.P."/>
            <person name="Heger A."/>
            <person name="Locke D.P."/>
            <person name="Miethke P."/>
            <person name="Waters P.D."/>
            <person name="Veyrunes F."/>
            <person name="Fulton L."/>
            <person name="Fulton B."/>
            <person name="Graves T."/>
            <person name="Wallis J."/>
            <person name="Puente X.S."/>
            <person name="Lopez-Otin C."/>
            <person name="Ordonez G.R."/>
            <person name="Eichler E.E."/>
            <person name="Chen L."/>
            <person name="Cheng Z."/>
            <person name="Deakin J.E."/>
            <person name="Alsop A."/>
            <person name="Thompson K."/>
            <person name="Kirby P."/>
            <person name="Papenfuss A.T."/>
            <person name="Wakefield M.J."/>
            <person name="Olender T."/>
            <person name="Lancet D."/>
            <person name="Huttley G.A."/>
            <person name="Smit A.F."/>
            <person name="Pask A."/>
            <person name="Temple-Smith P."/>
            <person name="Batzer M.A."/>
            <person name="Walker J.A."/>
            <person name="Konkel M.K."/>
            <person name="Harris R.S."/>
            <person name="Whittington C.M."/>
            <person name="Wong E.S."/>
            <person name="Gemmell N.J."/>
            <person name="Buschiazzo E."/>
            <person name="Vargas Jentzsch I.M."/>
            <person name="Merkel A."/>
            <person name="Schmitz J."/>
            <person name="Zemann A."/>
            <person name="Churakov G."/>
            <person name="Kriegs J.O."/>
            <person name="Brosius J."/>
            <person name="Murchison E.P."/>
            <person name="Sachidanandam R."/>
            <person name="Smith C."/>
            <person name="Hannon G.J."/>
            <person name="Tsend-Ayush E."/>
            <person name="McMillan D."/>
            <person name="Attenborough R."/>
            <person name="Rens W."/>
            <person name="Ferguson-Smith M."/>
            <person name="Lefevre C.M."/>
            <person name="Sharp J.A."/>
            <person name="Nicholas K.R."/>
            <person name="Ray D.A."/>
            <person name="Kube M."/>
            <person name="Reinhardt R."/>
            <person name="Pringle T.H."/>
            <person name="Taylor J."/>
            <person name="Jones R.C."/>
            <person name="Nixon B."/>
            <person name="Dacheux J.L."/>
            <person name="Niwa H."/>
            <person name="Sekita Y."/>
            <person name="Huang X."/>
            <person name="Stark A."/>
            <person name="Kheradpour P."/>
            <person name="Kellis M."/>
            <person name="Flicek P."/>
            <person name="Chen Y."/>
            <person name="Webber C."/>
            <person name="Hardison R."/>
            <person name="Nelson J."/>
            <person name="Hallsworth-Pepin K."/>
            <person name="Delehaunty K."/>
            <person name="Markovic C."/>
            <person name="Minx P."/>
            <person name="Feng Y."/>
            <person name="Kremitzki C."/>
            <person name="Mitreva M."/>
            <person name="Glasscock J."/>
            <person name="Wylie T."/>
            <person name="Wohldmann P."/>
            <person name="Thiru P."/>
            <person name="Nhan M.N."/>
            <person name="Pohl C.S."/>
            <person name="Smith S.M."/>
            <person name="Hou S."/>
            <person name="Nefedov M."/>
            <person name="de Jong P.J."/>
            <person name="Renfree M.B."/>
            <person name="Mardis E.R."/>
            <person name="Wilson R.K."/>
        </authorList>
    </citation>
    <scope>NUCLEOTIDE SEQUENCE [LARGE SCALE GENOMIC DNA]</scope>
    <source>
        <strain evidence="2 3">Glennie</strain>
    </source>
</reference>
<dbReference type="GO" id="GO:0036010">
    <property type="term" value="P:protein localization to endosome"/>
    <property type="evidence" value="ECO:0007669"/>
    <property type="project" value="Ensembl"/>
</dbReference>
<feature type="region of interest" description="Disordered" evidence="1">
    <location>
        <begin position="195"/>
        <end position="244"/>
    </location>
</feature>
<feature type="compositionally biased region" description="Basic and acidic residues" evidence="1">
    <location>
        <begin position="529"/>
        <end position="544"/>
    </location>
</feature>
<evidence type="ECO:0000313" key="2">
    <source>
        <dbReference type="Ensembl" id="ENSOANP00000037027.1"/>
    </source>
</evidence>
<feature type="compositionally biased region" description="Basic and acidic residues" evidence="1">
    <location>
        <begin position="1082"/>
        <end position="1091"/>
    </location>
</feature>
<dbReference type="OMA" id="GPLNQSQ"/>
<evidence type="ECO:0000256" key="1">
    <source>
        <dbReference type="SAM" id="MobiDB-lite"/>
    </source>
</evidence>
<dbReference type="FunCoup" id="A0A6I8N7P2">
    <property type="interactions" value="2778"/>
</dbReference>
<feature type="compositionally biased region" description="Polar residues" evidence="1">
    <location>
        <begin position="838"/>
        <end position="854"/>
    </location>
</feature>
<dbReference type="GO" id="GO:0034237">
    <property type="term" value="F:protein kinase A regulatory subunit binding"/>
    <property type="evidence" value="ECO:0007669"/>
    <property type="project" value="Ensembl"/>
</dbReference>
<dbReference type="GO" id="GO:0051018">
    <property type="term" value="F:protein kinase A binding"/>
    <property type="evidence" value="ECO:0000318"/>
    <property type="project" value="GO_Central"/>
</dbReference>
<dbReference type="Ensembl" id="ENSOANT00000052081.1">
    <property type="protein sequence ID" value="ENSOANP00000037027.1"/>
    <property type="gene ID" value="ENSOANG00000039050.1"/>
</dbReference>
<proteinExistence type="predicted"/>
<dbReference type="GO" id="GO:0003091">
    <property type="term" value="P:renal water homeostasis"/>
    <property type="evidence" value="ECO:0007669"/>
    <property type="project" value="Ensembl"/>
</dbReference>
<dbReference type="Bgee" id="ENSOANG00000039050">
    <property type="expression patterns" value="Expressed in testis and 8 other cell types or tissues"/>
</dbReference>
<dbReference type="GO" id="GO:0005829">
    <property type="term" value="C:cytosol"/>
    <property type="evidence" value="ECO:0007669"/>
    <property type="project" value="Ensembl"/>
</dbReference>
<dbReference type="InterPro" id="IPR008382">
    <property type="entry name" value="SPHK1-interactor_AKAP_110"/>
</dbReference>
<reference evidence="2" key="3">
    <citation type="submission" date="2025-09" db="UniProtKB">
        <authorList>
            <consortium name="Ensembl"/>
        </authorList>
    </citation>
    <scope>IDENTIFICATION</scope>
    <source>
        <strain evidence="2">Glennie</strain>
    </source>
</reference>
<evidence type="ECO:0000313" key="3">
    <source>
        <dbReference type="Proteomes" id="UP000002279"/>
    </source>
</evidence>
<dbReference type="Proteomes" id="UP000002279">
    <property type="component" value="Chromosome 20"/>
</dbReference>
<dbReference type="GeneTree" id="ENSGT00940000153313"/>
<dbReference type="GO" id="GO:0008104">
    <property type="term" value="P:intracellular protein localization"/>
    <property type="evidence" value="ECO:0000318"/>
    <property type="project" value="GO_Central"/>
</dbReference>
<feature type="region of interest" description="Disordered" evidence="1">
    <location>
        <begin position="372"/>
        <end position="443"/>
    </location>
</feature>